<evidence type="ECO:0000313" key="5">
    <source>
        <dbReference type="Proteomes" id="UP000694727"/>
    </source>
</evidence>
<feature type="region of interest" description="Disordered" evidence="1">
    <location>
        <begin position="53"/>
        <end position="76"/>
    </location>
</feature>
<dbReference type="InterPro" id="IPR036179">
    <property type="entry name" value="Ig-like_dom_sf"/>
</dbReference>
<feature type="transmembrane region" description="Helical" evidence="2">
    <location>
        <begin position="340"/>
        <end position="360"/>
    </location>
</feature>
<dbReference type="SUPFAM" id="SSF48726">
    <property type="entry name" value="Immunoglobulin"/>
    <property type="match status" value="1"/>
</dbReference>
<dbReference type="CDD" id="cd00096">
    <property type="entry name" value="Ig"/>
    <property type="match status" value="1"/>
</dbReference>
<sequence>MERGGSMDAGEVVLCRNNFSRLDYKEDKARRPEAKYDRFARFHAKPSLLITQSGEGREPGFAVMSPPAAGSRGKPHILSESGFASAQRTSQPRPASLLARFGGSAGRCPACARGSPSLSRGAFRGDGCRRGRAATAAAVTPAWGAGAGPRAGAGPGAPGVARAGAARRCFRRPRGSPGTGAGGSPRARGYKRRRGAGAPGRQPPAMARGLQFLLLSCACSLAPAVLEVKVVCSEAVDLPCPVPWDPQVRYTVSWAKLAGGRAESLEVPGEELRSALQNGSSGAPSGRLYSLKIQNTTSCNSGAYRCTLEDPETQRNLSGTVILKVTGCSKGRKEDTFKKYRAEIVLLLALVTFYLTLIIFTCKFARQQSIFPDFSKPVVEHAFLPVTSPNKPLEPVTLHKTELV</sequence>
<dbReference type="InterPro" id="IPR013783">
    <property type="entry name" value="Ig-like_fold"/>
</dbReference>
<evidence type="ECO:0000256" key="1">
    <source>
        <dbReference type="SAM" id="MobiDB-lite"/>
    </source>
</evidence>
<dbReference type="InterPro" id="IPR007110">
    <property type="entry name" value="Ig-like_dom"/>
</dbReference>
<keyword evidence="2" id="KW-0472">Membrane</keyword>
<evidence type="ECO:0000313" key="4">
    <source>
        <dbReference type="Ensembl" id="ENSSSCP00025029110.1"/>
    </source>
</evidence>
<dbReference type="AlphaFoldDB" id="A0A8D0SDE1"/>
<dbReference type="PROSITE" id="PS50835">
    <property type="entry name" value="IG_LIKE"/>
    <property type="match status" value="1"/>
</dbReference>
<evidence type="ECO:0000259" key="3">
    <source>
        <dbReference type="PROSITE" id="PS50835"/>
    </source>
</evidence>
<keyword evidence="2" id="KW-0812">Transmembrane</keyword>
<keyword evidence="2" id="KW-1133">Transmembrane helix</keyword>
<dbReference type="PANTHER" id="PTHR15193">
    <property type="entry name" value="CD83 ANTIGEN"/>
    <property type="match status" value="1"/>
</dbReference>
<dbReference type="Proteomes" id="UP000694727">
    <property type="component" value="Unplaced"/>
</dbReference>
<evidence type="ECO:0000256" key="2">
    <source>
        <dbReference type="SAM" id="Phobius"/>
    </source>
</evidence>
<name>A0A8D0SDE1_PIG</name>
<organism evidence="4 5">
    <name type="scientific">Sus scrofa</name>
    <name type="common">Pig</name>
    <dbReference type="NCBI Taxonomy" id="9823"/>
    <lineage>
        <taxon>Eukaryota</taxon>
        <taxon>Metazoa</taxon>
        <taxon>Chordata</taxon>
        <taxon>Craniata</taxon>
        <taxon>Vertebrata</taxon>
        <taxon>Euteleostomi</taxon>
        <taxon>Mammalia</taxon>
        <taxon>Eutheria</taxon>
        <taxon>Laurasiatheria</taxon>
        <taxon>Artiodactyla</taxon>
        <taxon>Suina</taxon>
        <taxon>Suidae</taxon>
        <taxon>Sus</taxon>
    </lineage>
</organism>
<feature type="domain" description="Ig-like" evidence="3">
    <location>
        <begin position="223"/>
        <end position="318"/>
    </location>
</feature>
<feature type="region of interest" description="Disordered" evidence="1">
    <location>
        <begin position="168"/>
        <end position="203"/>
    </location>
</feature>
<reference evidence="4" key="1">
    <citation type="submission" date="2025-08" db="UniProtKB">
        <authorList>
            <consortium name="Ensembl"/>
        </authorList>
    </citation>
    <scope>IDENTIFICATION</scope>
</reference>
<accession>A0A8D0SDE1</accession>
<protein>
    <recommendedName>
        <fullName evidence="3">Ig-like domain-containing protein</fullName>
    </recommendedName>
</protein>
<dbReference type="Ensembl" id="ENSSSCT00025067834.1">
    <property type="protein sequence ID" value="ENSSSCP00025029110.1"/>
    <property type="gene ID" value="ENSSSCG00025049776.1"/>
</dbReference>
<proteinExistence type="predicted"/>
<dbReference type="Gene3D" id="2.60.40.10">
    <property type="entry name" value="Immunoglobulins"/>
    <property type="match status" value="1"/>
</dbReference>
<dbReference type="PANTHER" id="PTHR15193:SF1">
    <property type="entry name" value="CD83 ANTIGEN"/>
    <property type="match status" value="1"/>
</dbReference>